<feature type="compositionally biased region" description="Basic residues" evidence="1">
    <location>
        <begin position="299"/>
        <end position="308"/>
    </location>
</feature>
<dbReference type="AlphaFoldDB" id="A0A6C0KS33"/>
<protein>
    <submittedName>
        <fullName evidence="2">Uncharacterized protein</fullName>
    </submittedName>
</protein>
<accession>A0A6C0KS33</accession>
<dbReference type="InterPro" id="IPR024416">
    <property type="entry name" value="DUF2738"/>
</dbReference>
<feature type="region of interest" description="Disordered" evidence="1">
    <location>
        <begin position="253"/>
        <end position="308"/>
    </location>
</feature>
<reference evidence="2" key="1">
    <citation type="journal article" date="2020" name="Nature">
        <title>Giant virus diversity and host interactions through global metagenomics.</title>
        <authorList>
            <person name="Schulz F."/>
            <person name="Roux S."/>
            <person name="Paez-Espino D."/>
            <person name="Jungbluth S."/>
            <person name="Walsh D.A."/>
            <person name="Denef V.J."/>
            <person name="McMahon K.D."/>
            <person name="Konstantinidis K.T."/>
            <person name="Eloe-Fadrosh E.A."/>
            <person name="Kyrpides N.C."/>
            <person name="Woyke T."/>
        </authorList>
    </citation>
    <scope>NUCLEOTIDE SEQUENCE</scope>
    <source>
        <strain evidence="2">GVMAG-S-3300013014-136</strain>
    </source>
</reference>
<sequence>MSTQLSSPATYDVANMIFGKAIAGSAGAANGNGPAIKYFRIPISTRNSDGTIGELVFQTEELFSFGVSRNTDQATGKVTGYTFPLCMWNKDGASDPERAFSSLIEQVVEKCKDHLVLDSTKVEIKKFNLKRDVLDSLGNFMYWKRGDDGQILQDKGPVLYPKLIESKKNNKIITGMFDSNGNDIEPLSLEKKFCWVKAAIKIESIYVGSKISLQVKVYEAEVRLVESGARRLLQRPRSDARVTVARNEAASAAPVVSSAINDEADEDDEPIRDDEDEEMSIPTKAPTPPPTVESTPARKVVRKVIPKK</sequence>
<dbReference type="Pfam" id="PF10927">
    <property type="entry name" value="DUF2738"/>
    <property type="match status" value="1"/>
</dbReference>
<organism evidence="2">
    <name type="scientific">viral metagenome</name>
    <dbReference type="NCBI Taxonomy" id="1070528"/>
    <lineage>
        <taxon>unclassified sequences</taxon>
        <taxon>metagenomes</taxon>
        <taxon>organismal metagenomes</taxon>
    </lineage>
</organism>
<feature type="compositionally biased region" description="Acidic residues" evidence="1">
    <location>
        <begin position="262"/>
        <end position="279"/>
    </location>
</feature>
<evidence type="ECO:0000313" key="2">
    <source>
        <dbReference type="EMBL" id="QHU20063.1"/>
    </source>
</evidence>
<name>A0A6C0KS33_9ZZZZ</name>
<evidence type="ECO:0000256" key="1">
    <source>
        <dbReference type="SAM" id="MobiDB-lite"/>
    </source>
</evidence>
<dbReference type="EMBL" id="MN740961">
    <property type="protein sequence ID" value="QHU20063.1"/>
    <property type="molecule type" value="Genomic_DNA"/>
</dbReference>
<proteinExistence type="predicted"/>